<keyword evidence="4 9" id="KW-0375">Hydrogen ion transport</keyword>
<evidence type="ECO:0000256" key="9">
    <source>
        <dbReference type="RuleBase" id="RU368017"/>
    </source>
</evidence>
<feature type="compositionally biased region" description="Basic residues" evidence="10">
    <location>
        <begin position="51"/>
        <end position="62"/>
    </location>
</feature>
<feature type="region of interest" description="Disordered" evidence="10">
    <location>
        <begin position="51"/>
        <end position="84"/>
    </location>
</feature>
<proteinExistence type="inferred from homology"/>
<dbReference type="InterPro" id="IPR008688">
    <property type="entry name" value="ATP_synth_Bsub_B/MI25"/>
</dbReference>
<evidence type="ECO:0000256" key="10">
    <source>
        <dbReference type="SAM" id="MobiDB-lite"/>
    </source>
</evidence>
<evidence type="ECO:0000256" key="3">
    <source>
        <dbReference type="ARBA" id="ARBA00022547"/>
    </source>
</evidence>
<evidence type="ECO:0000256" key="6">
    <source>
        <dbReference type="ARBA" id="ARBA00023065"/>
    </source>
</evidence>
<comment type="caution">
    <text evidence="11">The sequence shown here is derived from an EMBL/GenBank/DDBJ whole genome shotgun (WGS) entry which is preliminary data.</text>
</comment>
<dbReference type="GO" id="GO:0005743">
    <property type="term" value="C:mitochondrial inner membrane"/>
    <property type="evidence" value="ECO:0007669"/>
    <property type="project" value="UniProtKB-SubCell"/>
</dbReference>
<organism evidence="11">
    <name type="scientific">Heliothis virescens</name>
    <name type="common">Tobacco budworm moth</name>
    <dbReference type="NCBI Taxonomy" id="7102"/>
    <lineage>
        <taxon>Eukaryota</taxon>
        <taxon>Metazoa</taxon>
        <taxon>Ecdysozoa</taxon>
        <taxon>Arthropoda</taxon>
        <taxon>Hexapoda</taxon>
        <taxon>Insecta</taxon>
        <taxon>Pterygota</taxon>
        <taxon>Neoptera</taxon>
        <taxon>Endopterygota</taxon>
        <taxon>Lepidoptera</taxon>
        <taxon>Glossata</taxon>
        <taxon>Ditrysia</taxon>
        <taxon>Noctuoidea</taxon>
        <taxon>Noctuidae</taxon>
        <taxon>Heliothinae</taxon>
        <taxon>Heliothis</taxon>
    </lineage>
</organism>
<keyword evidence="3 9" id="KW-0138">CF(0)</keyword>
<dbReference type="PANTHER" id="PTHR12733:SF3">
    <property type="entry name" value="ATP SYNTHASE F(0) COMPLEX SUBUNIT B1, MITOCHONDRIAL"/>
    <property type="match status" value="1"/>
</dbReference>
<reference evidence="11" key="1">
    <citation type="submission" date="2017-09" db="EMBL/GenBank/DDBJ databases">
        <title>Contemporary evolution of a Lepidopteran species, Heliothis virescens, in response to modern agricultural practices.</title>
        <authorList>
            <person name="Fritz M.L."/>
            <person name="Deyonke A.M."/>
            <person name="Papanicolaou A."/>
            <person name="Micinski S."/>
            <person name="Westbrook J."/>
            <person name="Gould F."/>
        </authorList>
    </citation>
    <scope>NUCLEOTIDE SEQUENCE [LARGE SCALE GENOMIC DNA]</scope>
    <source>
        <strain evidence="11">HvINT-</strain>
        <tissue evidence="11">Whole body</tissue>
    </source>
</reference>
<evidence type="ECO:0000256" key="1">
    <source>
        <dbReference type="ARBA" id="ARBA00007479"/>
    </source>
</evidence>
<evidence type="ECO:0000256" key="7">
    <source>
        <dbReference type="ARBA" id="ARBA00023128"/>
    </source>
</evidence>
<feature type="compositionally biased region" description="Gly residues" evidence="10">
    <location>
        <begin position="71"/>
        <end position="82"/>
    </location>
</feature>
<dbReference type="PANTHER" id="PTHR12733">
    <property type="entry name" value="MITOCHONDRIAL ATP SYNTHASE B CHAIN"/>
    <property type="match status" value="1"/>
</dbReference>
<dbReference type="AlphaFoldDB" id="A0A2A4JM46"/>
<keyword evidence="2 9" id="KW-0813">Transport</keyword>
<evidence type="ECO:0000256" key="4">
    <source>
        <dbReference type="ARBA" id="ARBA00022781"/>
    </source>
</evidence>
<keyword evidence="6 9" id="KW-0406">Ion transport</keyword>
<evidence type="ECO:0000256" key="2">
    <source>
        <dbReference type="ARBA" id="ARBA00022448"/>
    </source>
</evidence>
<comment type="function">
    <text evidence="9">Subunit b, of the mitochondrial membrane ATP synthase complex (F(1)F(0) ATP synthase or Complex V) that produces ATP from ADP in the presence of a proton gradient across the membrane which is generated by electron transport complexes of the respiratory chain. ATP synthase complex consist of a soluble F(1) head domain - the catalytic core - and a membrane F(1) domain - the membrane proton channel. These two domains are linked by a central stalk rotating inside the F(1) region and a stationary peripheral stalk. During catalysis, ATP synthesis in the catalytic domain of F(1) is coupled via a rotary mechanism of the central stalk subunits to proton translocation. In vivo, can only synthesize ATP although its ATP hydrolase activity can be activated artificially in vitro. Part of the complex F(0) domain. Part of the complex F(0) domain and the peripheric stalk, which acts as a stator to hold the catalytic alpha(3)beta(3) subcomplex and subunit a/ATP6 static relative to the rotary elements.</text>
</comment>
<dbReference type="Pfam" id="PF05405">
    <property type="entry name" value="Mt_ATP-synt_B"/>
    <property type="match status" value="2"/>
</dbReference>
<dbReference type="EMBL" id="NWSH01001094">
    <property type="protein sequence ID" value="PCG72654.1"/>
    <property type="molecule type" value="Genomic_DNA"/>
</dbReference>
<accession>A0A2A4JM46</accession>
<dbReference type="InterPro" id="IPR013837">
    <property type="entry name" value="ATP_synth_F0_suB"/>
</dbReference>
<dbReference type="GO" id="GO:0045259">
    <property type="term" value="C:proton-transporting ATP synthase complex"/>
    <property type="evidence" value="ECO:0007669"/>
    <property type="project" value="UniProtKB-KW"/>
</dbReference>
<keyword evidence="5 9" id="KW-0999">Mitochondrion inner membrane</keyword>
<comment type="similarity">
    <text evidence="1 9">Belongs to the eukaryotic ATPase B chain family.</text>
</comment>
<dbReference type="GO" id="GO:0046933">
    <property type="term" value="F:proton-transporting ATP synthase activity, rotational mechanism"/>
    <property type="evidence" value="ECO:0007669"/>
    <property type="project" value="TreeGrafter"/>
</dbReference>
<sequence>MLAHKVVSFLIPQHKILIPIALDHTKAHTETCPARARKVCPGSIGAKKKAGAAPVKKTKCTPRARISPQGKGSGDGPSGGTGLKRADMPGKVRLGFIPDEWFLFFKPMTGVSGPYIFMLGLGNYLASKEILVMEHEYYLGLSVGLVLYLVITRFGKTIGASLDKQVDAIANALEKGRADELDSYQTDIKKCETAIWRAEGQKDLIDAKKENIALQLEAIYRERLMTVYRTLRGRMDYHVRRHRVENRIKQKWMVQWILENVEKAITPEFKKEVMEKAIRDLDALAARRGQKFGKTIGASLDKQVDAIANALEKGRADELDSYQTDIKKCETAIWRAEGQKDLIDAKKENIALQLEAIYRERLMTVYRTLRGRMDYHVRRHRVENRIKQKWMVQWILENVEKAITPEFKKEVMEKAIRDLDALAARRGQK</sequence>
<keyword evidence="7 9" id="KW-0496">Mitochondrion</keyword>
<evidence type="ECO:0000313" key="11">
    <source>
        <dbReference type="EMBL" id="PCG72654.1"/>
    </source>
</evidence>
<evidence type="ECO:0000256" key="5">
    <source>
        <dbReference type="ARBA" id="ARBA00022792"/>
    </source>
</evidence>
<dbReference type="SUPFAM" id="SSF161060">
    <property type="entry name" value="ATP synthase B chain-like"/>
    <property type="match status" value="2"/>
</dbReference>
<name>A0A2A4JM46_HELVI</name>
<gene>
    <name evidence="11" type="ORF">B5V51_586</name>
</gene>
<evidence type="ECO:0000256" key="8">
    <source>
        <dbReference type="ARBA" id="ARBA00023136"/>
    </source>
</evidence>
<dbReference type="STRING" id="7102.A0A2A4JM46"/>
<dbReference type="Gene3D" id="1.20.5.2210">
    <property type="match status" value="2"/>
</dbReference>
<comment type="subunit">
    <text evidence="9">F-type ATPases have 2 components, CF(1) - the catalytic core - and CF(0) - the membrane proton channel. CF(1) and CF(0) have multiple subunits.</text>
</comment>
<comment type="subcellular location">
    <subcellularLocation>
        <location evidence="9">Mitochondrion</location>
    </subcellularLocation>
    <subcellularLocation>
        <location evidence="9">Mitochondrion inner membrane</location>
    </subcellularLocation>
</comment>
<protein>
    <recommendedName>
        <fullName evidence="9">ATP synthase subunit b</fullName>
    </recommendedName>
</protein>
<keyword evidence="8 9" id="KW-0472">Membrane</keyword>